<evidence type="ECO:0000256" key="8">
    <source>
        <dbReference type="ARBA" id="ARBA00017684"/>
    </source>
</evidence>
<keyword evidence="12 18" id="KW-0547">Nucleotide-binding</keyword>
<evidence type="ECO:0000313" key="21">
    <source>
        <dbReference type="EMBL" id="WAA10563.1"/>
    </source>
</evidence>
<proteinExistence type="inferred from homology"/>
<comment type="function">
    <text evidence="18">Catalyzes the conversion of 3-deoxy-D-arabino-heptulosonate 7-phosphate (DAHP) to dehydroquinate (DHQ).</text>
</comment>
<feature type="binding site" evidence="18">
    <location>
        <position position="262"/>
    </location>
    <ligand>
        <name>Zn(2+)</name>
        <dbReference type="ChEBI" id="CHEBI:29105"/>
    </ligand>
</feature>
<reference evidence="21" key="1">
    <citation type="submission" date="2022-09" db="EMBL/GenBank/DDBJ databases">
        <title>Complete Genomes of Fervidibacillus albus and Fervidibacillus halotolerans isolated from tidal flat sediments.</title>
        <authorList>
            <person name="Kwon K.K."/>
            <person name="Yang S.-H."/>
            <person name="Park M.J."/>
            <person name="Oh H.-M."/>
        </authorList>
    </citation>
    <scope>NUCLEOTIDE SEQUENCE</scope>
    <source>
        <strain evidence="21">MEBiC13591</strain>
    </source>
</reference>
<keyword evidence="17 18" id="KW-0170">Cobalt</keyword>
<evidence type="ECO:0000256" key="10">
    <source>
        <dbReference type="ARBA" id="ARBA00022605"/>
    </source>
</evidence>
<evidence type="ECO:0000256" key="9">
    <source>
        <dbReference type="ARBA" id="ARBA00022490"/>
    </source>
</evidence>
<comment type="caution">
    <text evidence="18">Lacks conserved residue(s) required for the propagation of feature annotation.</text>
</comment>
<evidence type="ECO:0000256" key="18">
    <source>
        <dbReference type="HAMAP-Rule" id="MF_00110"/>
    </source>
</evidence>
<dbReference type="InterPro" id="IPR016037">
    <property type="entry name" value="DHQ_synth_AroB"/>
</dbReference>
<keyword evidence="22" id="KW-1185">Reference proteome</keyword>
<dbReference type="InterPro" id="IPR030960">
    <property type="entry name" value="DHQS/DOIS_N"/>
</dbReference>
<dbReference type="PIRSF" id="PIRSF001455">
    <property type="entry name" value="DHQ_synth"/>
    <property type="match status" value="1"/>
</dbReference>
<evidence type="ECO:0000313" key="22">
    <source>
        <dbReference type="Proteomes" id="UP001164718"/>
    </source>
</evidence>
<dbReference type="PANTHER" id="PTHR43622:SF7">
    <property type="entry name" value="3-DEHYDROQUINATE SYNTHASE, CHLOROPLASTIC"/>
    <property type="match status" value="1"/>
</dbReference>
<dbReference type="Pfam" id="PF24621">
    <property type="entry name" value="DHQS_C"/>
    <property type="match status" value="1"/>
</dbReference>
<dbReference type="InterPro" id="IPR030963">
    <property type="entry name" value="DHQ_synth_fam"/>
</dbReference>
<evidence type="ECO:0000256" key="4">
    <source>
        <dbReference type="ARBA" id="ARBA00004496"/>
    </source>
</evidence>
<dbReference type="NCBIfam" id="TIGR01357">
    <property type="entry name" value="aroB"/>
    <property type="match status" value="1"/>
</dbReference>
<feature type="binding site" evidence="18">
    <location>
        <position position="182"/>
    </location>
    <ligand>
        <name>Zn(2+)</name>
        <dbReference type="ChEBI" id="CHEBI:29105"/>
    </ligand>
</feature>
<dbReference type="GO" id="GO:0046872">
    <property type="term" value="F:metal ion binding"/>
    <property type="evidence" value="ECO:0007669"/>
    <property type="project" value="UniProtKB-KW"/>
</dbReference>
<dbReference type="EMBL" id="CP106878">
    <property type="protein sequence ID" value="WAA10563.1"/>
    <property type="molecule type" value="Genomic_DNA"/>
</dbReference>
<dbReference type="GO" id="GO:0009073">
    <property type="term" value="P:aromatic amino acid family biosynthetic process"/>
    <property type="evidence" value="ECO:0007669"/>
    <property type="project" value="UniProtKB-KW"/>
</dbReference>
<comment type="pathway">
    <text evidence="5 18">Metabolic intermediate biosynthesis; chorismate biosynthesis; chorismate from D-erythrose 4-phosphate and phosphoenolpyruvate: step 2/7.</text>
</comment>
<comment type="catalytic activity">
    <reaction evidence="1 18">
        <text>7-phospho-2-dehydro-3-deoxy-D-arabino-heptonate = 3-dehydroquinate + phosphate</text>
        <dbReference type="Rhea" id="RHEA:21968"/>
        <dbReference type="ChEBI" id="CHEBI:32364"/>
        <dbReference type="ChEBI" id="CHEBI:43474"/>
        <dbReference type="ChEBI" id="CHEBI:58394"/>
        <dbReference type="EC" id="4.2.3.4"/>
    </reaction>
</comment>
<evidence type="ECO:0000256" key="6">
    <source>
        <dbReference type="ARBA" id="ARBA00005412"/>
    </source>
</evidence>
<evidence type="ECO:0000256" key="12">
    <source>
        <dbReference type="ARBA" id="ARBA00022741"/>
    </source>
</evidence>
<dbReference type="GO" id="GO:0000166">
    <property type="term" value="F:nucleotide binding"/>
    <property type="evidence" value="ECO:0007669"/>
    <property type="project" value="UniProtKB-KW"/>
</dbReference>
<dbReference type="HAMAP" id="MF_00110">
    <property type="entry name" value="DHQ_synthase"/>
    <property type="match status" value="1"/>
</dbReference>
<comment type="similarity">
    <text evidence="6 18">Belongs to the sugar phosphate cyclases superfamily. Dehydroquinate synthase family.</text>
</comment>
<evidence type="ECO:0000256" key="14">
    <source>
        <dbReference type="ARBA" id="ARBA00023027"/>
    </source>
</evidence>
<dbReference type="Proteomes" id="UP001164718">
    <property type="component" value="Chromosome"/>
</dbReference>
<evidence type="ECO:0000256" key="1">
    <source>
        <dbReference type="ARBA" id="ARBA00001393"/>
    </source>
</evidence>
<dbReference type="AlphaFoldDB" id="A0A9E8RWX9"/>
<dbReference type="Gene3D" id="1.20.1090.10">
    <property type="entry name" value="Dehydroquinate synthase-like - alpha domain"/>
    <property type="match status" value="1"/>
</dbReference>
<organism evidence="21 22">
    <name type="scientific">Fervidibacillus albus</name>
    <dbReference type="NCBI Taxonomy" id="2980026"/>
    <lineage>
        <taxon>Bacteria</taxon>
        <taxon>Bacillati</taxon>
        <taxon>Bacillota</taxon>
        <taxon>Bacilli</taxon>
        <taxon>Bacillales</taxon>
        <taxon>Bacillaceae</taxon>
        <taxon>Fervidibacillus</taxon>
    </lineage>
</organism>
<evidence type="ECO:0000256" key="7">
    <source>
        <dbReference type="ARBA" id="ARBA00013031"/>
    </source>
</evidence>
<dbReference type="RefSeq" id="WP_275418357.1">
    <property type="nucleotide sequence ID" value="NZ_CP106878.1"/>
</dbReference>
<dbReference type="GO" id="GO:0009423">
    <property type="term" value="P:chorismate biosynthetic process"/>
    <property type="evidence" value="ECO:0007669"/>
    <property type="project" value="UniProtKB-UniRule"/>
</dbReference>
<keyword evidence="10 18" id="KW-0028">Amino-acid biosynthesis</keyword>
<dbReference type="Pfam" id="PF01761">
    <property type="entry name" value="DHQ_synthase"/>
    <property type="match status" value="1"/>
</dbReference>
<keyword evidence="15 18" id="KW-0057">Aromatic amino acid biosynthesis</keyword>
<dbReference type="GO" id="GO:0005737">
    <property type="term" value="C:cytoplasm"/>
    <property type="evidence" value="ECO:0007669"/>
    <property type="project" value="UniProtKB-SubCell"/>
</dbReference>
<feature type="binding site" evidence="18">
    <location>
        <begin position="128"/>
        <end position="129"/>
    </location>
    <ligand>
        <name>NAD(+)</name>
        <dbReference type="ChEBI" id="CHEBI:57540"/>
    </ligand>
</feature>
<feature type="domain" description="3-dehydroquinate synthase C-terminal" evidence="20">
    <location>
        <begin position="179"/>
        <end position="322"/>
    </location>
</feature>
<dbReference type="FunFam" id="3.40.50.1970:FF:000007">
    <property type="entry name" value="Pentafunctional AROM polypeptide"/>
    <property type="match status" value="1"/>
</dbReference>
<comment type="cofactor">
    <cofactor evidence="3">
        <name>Zn(2+)</name>
        <dbReference type="ChEBI" id="CHEBI:29105"/>
    </cofactor>
</comment>
<feature type="domain" description="3-dehydroquinate synthase N-terminal" evidence="19">
    <location>
        <begin position="67"/>
        <end position="177"/>
    </location>
</feature>
<dbReference type="Gene3D" id="3.40.50.1970">
    <property type="match status" value="1"/>
</dbReference>
<evidence type="ECO:0000256" key="2">
    <source>
        <dbReference type="ARBA" id="ARBA00001911"/>
    </source>
</evidence>
<dbReference type="CDD" id="cd08195">
    <property type="entry name" value="DHQS"/>
    <property type="match status" value="1"/>
</dbReference>
<feature type="binding site" evidence="18">
    <location>
        <position position="245"/>
    </location>
    <ligand>
        <name>Zn(2+)</name>
        <dbReference type="ChEBI" id="CHEBI:29105"/>
    </ligand>
</feature>
<dbReference type="InterPro" id="IPR056179">
    <property type="entry name" value="DHQS_C"/>
</dbReference>
<dbReference type="SUPFAM" id="SSF56796">
    <property type="entry name" value="Dehydroquinate synthase-like"/>
    <property type="match status" value="1"/>
</dbReference>
<evidence type="ECO:0000256" key="17">
    <source>
        <dbReference type="ARBA" id="ARBA00023285"/>
    </source>
</evidence>
<comment type="subcellular location">
    <subcellularLocation>
        <location evidence="4 18">Cytoplasm</location>
    </subcellularLocation>
</comment>
<evidence type="ECO:0000256" key="11">
    <source>
        <dbReference type="ARBA" id="ARBA00022723"/>
    </source>
</evidence>
<evidence type="ECO:0000256" key="16">
    <source>
        <dbReference type="ARBA" id="ARBA00023239"/>
    </source>
</evidence>
<feature type="binding site" evidence="18">
    <location>
        <begin position="104"/>
        <end position="108"/>
    </location>
    <ligand>
        <name>NAD(+)</name>
        <dbReference type="ChEBI" id="CHEBI:57540"/>
    </ligand>
</feature>
<feature type="binding site" evidence="18">
    <location>
        <position position="149"/>
    </location>
    <ligand>
        <name>NAD(+)</name>
        <dbReference type="ChEBI" id="CHEBI:57540"/>
    </ligand>
</feature>
<gene>
    <name evidence="18 21" type="primary">aroB</name>
    <name evidence="21" type="ORF">OE104_04375</name>
</gene>
<evidence type="ECO:0000259" key="20">
    <source>
        <dbReference type="Pfam" id="PF24621"/>
    </source>
</evidence>
<dbReference type="PANTHER" id="PTHR43622">
    <property type="entry name" value="3-DEHYDROQUINATE SYNTHASE"/>
    <property type="match status" value="1"/>
</dbReference>
<evidence type="ECO:0000259" key="19">
    <source>
        <dbReference type="Pfam" id="PF01761"/>
    </source>
</evidence>
<comment type="cofactor">
    <cofactor evidence="18">
        <name>Co(2+)</name>
        <dbReference type="ChEBI" id="CHEBI:48828"/>
    </cofactor>
    <cofactor evidence="18">
        <name>Zn(2+)</name>
        <dbReference type="ChEBI" id="CHEBI:29105"/>
    </cofactor>
    <text evidence="18">Binds 1 divalent metal cation per subunit. Can use either Co(2+) or Zn(2+).</text>
</comment>
<name>A0A9E8RWX9_9BACI</name>
<keyword evidence="13 18" id="KW-0862">Zinc</keyword>
<dbReference type="GO" id="GO:0008652">
    <property type="term" value="P:amino acid biosynthetic process"/>
    <property type="evidence" value="ECO:0007669"/>
    <property type="project" value="UniProtKB-KW"/>
</dbReference>
<accession>A0A9E8RWX9</accession>
<dbReference type="EC" id="4.2.3.4" evidence="7 18"/>
<comment type="cofactor">
    <cofactor evidence="2 18">
        <name>NAD(+)</name>
        <dbReference type="ChEBI" id="CHEBI:57540"/>
    </cofactor>
</comment>
<keyword evidence="16 18" id="KW-0456">Lyase</keyword>
<feature type="binding site" evidence="18">
    <location>
        <begin position="167"/>
        <end position="170"/>
    </location>
    <ligand>
        <name>NAD(+)</name>
        <dbReference type="ChEBI" id="CHEBI:57540"/>
    </ligand>
</feature>
<keyword evidence="11 18" id="KW-0479">Metal-binding</keyword>
<evidence type="ECO:0000256" key="15">
    <source>
        <dbReference type="ARBA" id="ARBA00023141"/>
    </source>
</evidence>
<keyword evidence="9 18" id="KW-0963">Cytoplasm</keyword>
<keyword evidence="14 18" id="KW-0520">NAD</keyword>
<evidence type="ECO:0000256" key="5">
    <source>
        <dbReference type="ARBA" id="ARBA00004661"/>
    </source>
</evidence>
<evidence type="ECO:0000256" key="3">
    <source>
        <dbReference type="ARBA" id="ARBA00001947"/>
    </source>
</evidence>
<dbReference type="InterPro" id="IPR050071">
    <property type="entry name" value="Dehydroquinate_synthase"/>
</dbReference>
<dbReference type="KEGG" id="faf:OE104_04375"/>
<protein>
    <recommendedName>
        <fullName evidence="8 18">3-dehydroquinate synthase</fullName>
        <shortName evidence="18">DHQS</shortName>
        <ecNumber evidence="7 18">4.2.3.4</ecNumber>
    </recommendedName>
</protein>
<sequence>MEKISIQLKSRTYPVYIGNQVLYELSEFLQTNRPSKICIISDETVASLHMNTLIEVIPSSIPRCQYVAPIGEKAKTMDVYADILTFAIDERLDRHSLFIAFGGGAVGDLTGFCAATYMRGIPFIQVPTTVLAHDSSVGGKTGINHSKGKNLIGAFHHPEAVFYHFPFLQTLPKREWRSGFAEIIKASFISETSYIDELQRSFLHEDDFNSENIVRPVIFGIETKKRIVEMDEREQGPRAFLNFGHTLGHALENELGYGKITHGEAVLIGIVYALRLSRRFYSIAVSEGSFLKWVENLGYDVTTIRHLDPVRLLNRMKTDKKAKSGTCTFVLLEKIGKPVLKEIDDDVLLETLSTFLADIR</sequence>
<feature type="binding site" evidence="18">
    <location>
        <position position="140"/>
    </location>
    <ligand>
        <name>NAD(+)</name>
        <dbReference type="ChEBI" id="CHEBI:57540"/>
    </ligand>
</feature>
<evidence type="ECO:0000256" key="13">
    <source>
        <dbReference type="ARBA" id="ARBA00022833"/>
    </source>
</evidence>
<dbReference type="GO" id="GO:0003856">
    <property type="term" value="F:3-dehydroquinate synthase activity"/>
    <property type="evidence" value="ECO:0007669"/>
    <property type="project" value="UniProtKB-UniRule"/>
</dbReference>